<evidence type="ECO:0000256" key="8">
    <source>
        <dbReference type="PROSITE-ProRule" id="PRU00221"/>
    </source>
</evidence>
<evidence type="ECO:0000256" key="1">
    <source>
        <dbReference type="ARBA" id="ARBA00004245"/>
    </source>
</evidence>
<dbReference type="PRINTS" id="PR00320">
    <property type="entry name" value="GPROTEINBRPT"/>
</dbReference>
<dbReference type="InterPro" id="IPR015943">
    <property type="entry name" value="WD40/YVTN_repeat-like_dom_sf"/>
</dbReference>
<dbReference type="GO" id="GO:0008352">
    <property type="term" value="C:katanin complex"/>
    <property type="evidence" value="ECO:0007669"/>
    <property type="project" value="InterPro"/>
</dbReference>
<evidence type="ECO:0000256" key="6">
    <source>
        <dbReference type="ARBA" id="ARBA00023212"/>
    </source>
</evidence>
<feature type="repeat" description="WD" evidence="8">
    <location>
        <begin position="14"/>
        <end position="56"/>
    </location>
</feature>
<dbReference type="AlphaFoldDB" id="A0A1B6E1F0"/>
<keyword evidence="7" id="KW-0498">Mitosis</keyword>
<dbReference type="GO" id="GO:0007019">
    <property type="term" value="P:microtubule depolymerization"/>
    <property type="evidence" value="ECO:0007669"/>
    <property type="project" value="TreeGrafter"/>
</dbReference>
<dbReference type="InterPro" id="IPR001680">
    <property type="entry name" value="WD40_rpt"/>
</dbReference>
<dbReference type="PROSITE" id="PS50082">
    <property type="entry name" value="WD_REPEATS_2"/>
    <property type="match status" value="5"/>
</dbReference>
<keyword evidence="2 7" id="KW-0963">Cytoplasm</keyword>
<comment type="subcellular location">
    <subcellularLocation>
        <location evidence="1 7">Cytoplasm</location>
        <location evidence="1 7">Cytoskeleton</location>
    </subcellularLocation>
    <subcellularLocation>
        <location evidence="7">Cytoplasm</location>
    </subcellularLocation>
    <subcellularLocation>
        <location evidence="7">Cytoplasm</location>
        <location evidence="7">Cytoskeleton</location>
        <location evidence="7">Microtubule organizing center</location>
        <location evidence="7">Centrosome</location>
    </subcellularLocation>
    <subcellularLocation>
        <location evidence="7">Cytoplasm</location>
        <location evidence="7">Cytoskeleton</location>
        <location evidence="7">Spindle pole</location>
    </subcellularLocation>
    <subcellularLocation>
        <location evidence="7">Cytoplasm</location>
        <location evidence="7">Cytoskeleton</location>
        <location evidence="7">Spindle</location>
    </subcellularLocation>
    <text evidence="7">Predominantly cytoplasmic. Localized to the interphase centrosome and mitotic spindle poles.</text>
</comment>
<name>A0A1B6E1F0_9HEMI</name>
<comment type="function">
    <text evidence="7">Participates in a complex which severs microtubules in an ATP-dependent manner. May act to target the enzymatic subunit of this complex to sites of action such as the centrosome. Microtubule severing may promote rapid reorganization of cellular microtubule arrays and the release of microtubules from the centrosome following nucleation.</text>
</comment>
<keyword evidence="7" id="KW-0131">Cell cycle</keyword>
<dbReference type="Pfam" id="PF13925">
    <property type="entry name" value="Katanin_con80"/>
    <property type="match status" value="1"/>
</dbReference>
<dbReference type="EMBL" id="GEDC01005558">
    <property type="protein sequence ID" value="JAS31740.1"/>
    <property type="molecule type" value="Transcribed_RNA"/>
</dbReference>
<feature type="repeat" description="WD" evidence="8">
    <location>
        <begin position="57"/>
        <end position="98"/>
    </location>
</feature>
<feature type="compositionally biased region" description="Low complexity" evidence="9">
    <location>
        <begin position="427"/>
        <end position="443"/>
    </location>
</feature>
<comment type="similarity">
    <text evidence="7">Belongs to the WD repeat KATNB1 family.</text>
</comment>
<dbReference type="GO" id="GO:0005737">
    <property type="term" value="C:cytoplasm"/>
    <property type="evidence" value="ECO:0007669"/>
    <property type="project" value="UniProtKB-SubCell"/>
</dbReference>
<feature type="compositionally biased region" description="Pro residues" evidence="9">
    <location>
        <begin position="384"/>
        <end position="393"/>
    </location>
</feature>
<dbReference type="CDD" id="cd00200">
    <property type="entry name" value="WD40"/>
    <property type="match status" value="1"/>
</dbReference>
<dbReference type="GO" id="GO:0008017">
    <property type="term" value="F:microtubule binding"/>
    <property type="evidence" value="ECO:0007669"/>
    <property type="project" value="UniProtKB-UniRule"/>
</dbReference>
<dbReference type="GO" id="GO:0051301">
    <property type="term" value="P:cell division"/>
    <property type="evidence" value="ECO:0007669"/>
    <property type="project" value="UniProtKB-KW"/>
</dbReference>
<gene>
    <name evidence="7" type="primary">KATNB1</name>
    <name evidence="11" type="ORF">g.40049</name>
</gene>
<dbReference type="InterPro" id="IPR028021">
    <property type="entry name" value="Katanin_C-terminal"/>
</dbReference>
<sequence>MASTSKRSWKLQDFMAHGANVNCLSLGHKSGRVLVTGGDDKKVNLWAVGKDNCIMSLNGHTTPVDCVRFDPMEETVVAGSSAGALKIWDLEAVKIITTFTGHKAGIRSVDFHPYGDNLVSGSLDTSIKLWDTRYKGHICTYNVHRQTVNSVKFSPDGQWVASGGEDGLVKILDLRTRKVVTEFSGHSGSVTSVEYHPHEFLLCSASTDRTVKFWELENFSLVSTTDRDSTALRCVTFSPNGQCLYAGAQDFLKVCMWEPARTIDTVPISWGKVQDIAIANTQLIGASFRLTNVAVWVVDLQKIAPLSGSYTPESVNPFSYGQSTRKSFSKKTTPESTKNNSISTKTIEEVDLTESDAEEETLSTILNVNDYKTIFQPSRALTRSPPPTFPPPASDEDVSLTNLNCMSGSPELEEIESPISDSSIYTVHKSLSPPLSPQSSDSSPPRHRIGSPKLLVPVRPQREQLRRKSLCKDPELSPNSDTERSVKSKSPVRGNQDRLNSIQHSPSESSLTTRYSHNQTNSVKKTFDFKRPTNLNSSTKTQLLNTVNNSNTNVTVYIPKEKHTTSLVTNEEKEVDFVPMSLDKPSGIDFGDFLPQRSLGKFSIMSESEVTNSLLSHHQNMLAVLKTRNRTLQIVYNLWQNKDLKSAIDFAVDTNDLALLVDLLGVCTQRPTIWNLDICAAVLPSIFKLLQSKYETHMTVGCTTLRLILLTFSSVIKTNIMRPCPSLGVDISREERYDKCVKCYNSLVPIRAFVLKRQTMQGKLGQSFRELHTLLQQLGPD</sequence>
<dbReference type="GO" id="GO:0005813">
    <property type="term" value="C:centrosome"/>
    <property type="evidence" value="ECO:0007669"/>
    <property type="project" value="UniProtKB-SubCell"/>
</dbReference>
<accession>A0A1B6E1F0</accession>
<feature type="region of interest" description="Disordered" evidence="9">
    <location>
        <begin position="320"/>
        <end position="342"/>
    </location>
</feature>
<feature type="domain" description="Katanin p80 subunit C-terminal" evidence="10">
    <location>
        <begin position="617"/>
        <end position="775"/>
    </location>
</feature>
<feature type="repeat" description="WD" evidence="8">
    <location>
        <begin position="183"/>
        <end position="224"/>
    </location>
</feature>
<feature type="repeat" description="WD" evidence="8">
    <location>
        <begin position="99"/>
        <end position="133"/>
    </location>
</feature>
<dbReference type="InterPro" id="IPR020472">
    <property type="entry name" value="WD40_PAC1"/>
</dbReference>
<dbReference type="FunFam" id="2.130.10.10:FF:000462">
    <property type="entry name" value="Katanin p80 WD40 repeat-containing subunit B1"/>
    <property type="match status" value="1"/>
</dbReference>
<feature type="region of interest" description="Disordered" evidence="9">
    <location>
        <begin position="427"/>
        <end position="534"/>
    </location>
</feature>
<feature type="region of interest" description="Disordered" evidence="9">
    <location>
        <begin position="377"/>
        <end position="399"/>
    </location>
</feature>
<comment type="subunit">
    <text evidence="7">Interacts with KATNA1. This interaction enhances the microtubule binding and severing activity of KATNA1 and also targets this activity to the centrosome.</text>
</comment>
<dbReference type="GO" id="GO:0000922">
    <property type="term" value="C:spindle pole"/>
    <property type="evidence" value="ECO:0007669"/>
    <property type="project" value="UniProtKB-SubCell"/>
</dbReference>
<feature type="compositionally biased region" description="Basic and acidic residues" evidence="9">
    <location>
        <begin position="460"/>
        <end position="486"/>
    </location>
</feature>
<dbReference type="PANTHER" id="PTHR19845:SF0">
    <property type="entry name" value="KATANIN P80 WD40 REPEAT-CONTAINING SUBUNIT B1"/>
    <property type="match status" value="1"/>
</dbReference>
<keyword evidence="3 8" id="KW-0853">WD repeat</keyword>
<evidence type="ECO:0000259" key="10">
    <source>
        <dbReference type="Pfam" id="PF13925"/>
    </source>
</evidence>
<reference evidence="11" key="1">
    <citation type="submission" date="2015-12" db="EMBL/GenBank/DDBJ databases">
        <title>De novo transcriptome assembly of four potential Pierce s Disease insect vectors from Arizona vineyards.</title>
        <authorList>
            <person name="Tassone E.E."/>
        </authorList>
    </citation>
    <scope>NUCLEOTIDE SEQUENCE</scope>
</reference>
<keyword evidence="6 7" id="KW-0206">Cytoskeleton</keyword>
<dbReference type="SMART" id="SM00320">
    <property type="entry name" value="WD40"/>
    <property type="match status" value="6"/>
</dbReference>
<keyword evidence="4 7" id="KW-0493">Microtubule</keyword>
<dbReference type="PROSITE" id="PS50294">
    <property type="entry name" value="WD_REPEATS_REGION"/>
    <property type="match status" value="5"/>
</dbReference>
<evidence type="ECO:0000256" key="4">
    <source>
        <dbReference type="ARBA" id="ARBA00022701"/>
    </source>
</evidence>
<feature type="compositionally biased region" description="Polar residues" evidence="9">
    <location>
        <begin position="497"/>
        <end position="524"/>
    </location>
</feature>
<organism evidence="11">
    <name type="scientific">Clastoptera arizonana</name>
    <name type="common">Arizona spittle bug</name>
    <dbReference type="NCBI Taxonomy" id="38151"/>
    <lineage>
        <taxon>Eukaryota</taxon>
        <taxon>Metazoa</taxon>
        <taxon>Ecdysozoa</taxon>
        <taxon>Arthropoda</taxon>
        <taxon>Hexapoda</taxon>
        <taxon>Insecta</taxon>
        <taxon>Pterygota</taxon>
        <taxon>Neoptera</taxon>
        <taxon>Paraneoptera</taxon>
        <taxon>Hemiptera</taxon>
        <taxon>Auchenorrhyncha</taxon>
        <taxon>Cercopoidea</taxon>
        <taxon>Clastopteridae</taxon>
        <taxon>Clastoptera</taxon>
    </lineage>
</organism>
<evidence type="ECO:0000313" key="11">
    <source>
        <dbReference type="EMBL" id="JAS31740.1"/>
    </source>
</evidence>
<proteinExistence type="inferred from homology"/>
<dbReference type="InterPro" id="IPR036322">
    <property type="entry name" value="WD40_repeat_dom_sf"/>
</dbReference>
<dbReference type="PANTHER" id="PTHR19845">
    <property type="entry name" value="KATANIN P80 SUBUNIT"/>
    <property type="match status" value="1"/>
</dbReference>
<dbReference type="HAMAP" id="MF_03022">
    <property type="entry name" value="Katanin_p80_B1"/>
    <property type="match status" value="1"/>
</dbReference>
<keyword evidence="5" id="KW-0677">Repeat</keyword>
<keyword evidence="7" id="KW-0132">Cell division</keyword>
<dbReference type="GO" id="GO:0051013">
    <property type="term" value="P:microtubule severing"/>
    <property type="evidence" value="ECO:0007669"/>
    <property type="project" value="UniProtKB-UniRule"/>
</dbReference>
<dbReference type="InterPro" id="IPR019775">
    <property type="entry name" value="WD40_repeat_CS"/>
</dbReference>
<dbReference type="InterPro" id="IPR026962">
    <property type="entry name" value="KTNB1"/>
</dbReference>
<evidence type="ECO:0000256" key="5">
    <source>
        <dbReference type="ARBA" id="ARBA00022737"/>
    </source>
</evidence>
<protein>
    <recommendedName>
        <fullName evidence="7">Katanin p80 WD40 repeat-containing subunit B1</fullName>
        <shortName evidence="7">Katanin p80 subunit B1</shortName>
    </recommendedName>
    <alternativeName>
        <fullName evidence="7">p80 katanin</fullName>
    </alternativeName>
</protein>
<evidence type="ECO:0000256" key="7">
    <source>
        <dbReference type="HAMAP-Rule" id="MF_03022"/>
    </source>
</evidence>
<evidence type="ECO:0000256" key="3">
    <source>
        <dbReference type="ARBA" id="ARBA00022574"/>
    </source>
</evidence>
<evidence type="ECO:0000256" key="9">
    <source>
        <dbReference type="SAM" id="MobiDB-lite"/>
    </source>
</evidence>
<dbReference type="SUPFAM" id="SSF50978">
    <property type="entry name" value="WD40 repeat-like"/>
    <property type="match status" value="1"/>
</dbReference>
<dbReference type="Gene3D" id="2.130.10.10">
    <property type="entry name" value="YVTN repeat-like/Quinoprotein amine dehydrogenase"/>
    <property type="match status" value="2"/>
</dbReference>
<dbReference type="GO" id="GO:0005874">
    <property type="term" value="C:microtubule"/>
    <property type="evidence" value="ECO:0007669"/>
    <property type="project" value="UniProtKB-KW"/>
</dbReference>
<dbReference type="PROSITE" id="PS00678">
    <property type="entry name" value="WD_REPEATS_1"/>
    <property type="match status" value="2"/>
</dbReference>
<feature type="repeat" description="WD" evidence="8">
    <location>
        <begin position="141"/>
        <end position="182"/>
    </location>
</feature>
<evidence type="ECO:0000256" key="2">
    <source>
        <dbReference type="ARBA" id="ARBA00022490"/>
    </source>
</evidence>
<dbReference type="Pfam" id="PF00400">
    <property type="entry name" value="WD40"/>
    <property type="match status" value="5"/>
</dbReference>